<reference evidence="2 3" key="1">
    <citation type="journal article" date="2018" name="PLoS Genet.">
        <title>Population sequencing reveals clonal diversity and ancestral inbreeding in the grapevine cultivar Chardonnay.</title>
        <authorList>
            <person name="Roach M.J."/>
            <person name="Johnson D.L."/>
            <person name="Bohlmann J."/>
            <person name="van Vuuren H.J."/>
            <person name="Jones S.J."/>
            <person name="Pretorius I.S."/>
            <person name="Schmidt S.A."/>
            <person name="Borneman A.R."/>
        </authorList>
    </citation>
    <scope>NUCLEOTIDE SEQUENCE [LARGE SCALE GENOMIC DNA]</scope>
    <source>
        <strain evidence="3">cv. Chardonnay</strain>
        <tissue evidence="2">Leaf</tissue>
    </source>
</reference>
<dbReference type="InterPro" id="IPR004332">
    <property type="entry name" value="Transposase_MuDR"/>
</dbReference>
<evidence type="ECO:0000313" key="3">
    <source>
        <dbReference type="Proteomes" id="UP000288805"/>
    </source>
</evidence>
<accession>A0A438H200</accession>
<gene>
    <name evidence="2" type="ORF">CK203_051440</name>
</gene>
<evidence type="ECO:0000259" key="1">
    <source>
        <dbReference type="Pfam" id="PF03108"/>
    </source>
</evidence>
<name>A0A438H200_VITVI</name>
<evidence type="ECO:0000313" key="2">
    <source>
        <dbReference type="EMBL" id="RVW78429.1"/>
    </source>
</evidence>
<proteinExistence type="predicted"/>
<protein>
    <recommendedName>
        <fullName evidence="1">Transposase MuDR plant domain-containing protein</fullName>
    </recommendedName>
</protein>
<organism evidence="2 3">
    <name type="scientific">Vitis vinifera</name>
    <name type="common">Grape</name>
    <dbReference type="NCBI Taxonomy" id="29760"/>
    <lineage>
        <taxon>Eukaryota</taxon>
        <taxon>Viridiplantae</taxon>
        <taxon>Streptophyta</taxon>
        <taxon>Embryophyta</taxon>
        <taxon>Tracheophyta</taxon>
        <taxon>Spermatophyta</taxon>
        <taxon>Magnoliopsida</taxon>
        <taxon>eudicotyledons</taxon>
        <taxon>Gunneridae</taxon>
        <taxon>Pentapetalae</taxon>
        <taxon>rosids</taxon>
        <taxon>Vitales</taxon>
        <taxon>Vitaceae</taxon>
        <taxon>Viteae</taxon>
        <taxon>Vitis</taxon>
    </lineage>
</organism>
<sequence>MSNPQLSVGLLFTGAIDFRDVARKYAIKNGRNMFIKNEKDKVRVVCSVGCPWVVYAAQVRNEKTFQVRTCHVKHTCGKGLVPTIKELLPNSKHRHCLRHVYNNFKQKFNGLALKDRVCKATSTSNVPSFSRHMKWMKEEDRNAYNWLASKPVVH</sequence>
<comment type="caution">
    <text evidence="2">The sequence shown here is derived from an EMBL/GenBank/DDBJ whole genome shotgun (WGS) entry which is preliminary data.</text>
</comment>
<dbReference type="PANTHER" id="PTHR31973">
    <property type="entry name" value="POLYPROTEIN, PUTATIVE-RELATED"/>
    <property type="match status" value="1"/>
</dbReference>
<dbReference type="EMBL" id="QGNW01000296">
    <property type="protein sequence ID" value="RVW78429.1"/>
    <property type="molecule type" value="Genomic_DNA"/>
</dbReference>
<dbReference type="Pfam" id="PF03108">
    <property type="entry name" value="DBD_Tnp_Mut"/>
    <property type="match status" value="1"/>
</dbReference>
<dbReference type="PANTHER" id="PTHR31973:SF187">
    <property type="entry name" value="MUTATOR TRANSPOSASE MUDRA PROTEIN"/>
    <property type="match status" value="1"/>
</dbReference>
<feature type="domain" description="Transposase MuDR plant" evidence="1">
    <location>
        <begin position="5"/>
        <end position="67"/>
    </location>
</feature>
<dbReference type="Proteomes" id="UP000288805">
    <property type="component" value="Unassembled WGS sequence"/>
</dbReference>
<dbReference type="AlphaFoldDB" id="A0A438H200"/>